<evidence type="ECO:0000313" key="2">
    <source>
        <dbReference type="EMBL" id="MEU8133593.1"/>
    </source>
</evidence>
<evidence type="ECO:0000256" key="1">
    <source>
        <dbReference type="SAM" id="SignalP"/>
    </source>
</evidence>
<dbReference type="Proteomes" id="UP001551482">
    <property type="component" value="Unassembled WGS sequence"/>
</dbReference>
<feature type="signal peptide" evidence="1">
    <location>
        <begin position="1"/>
        <end position="21"/>
    </location>
</feature>
<organism evidence="2 3">
    <name type="scientific">Streptodolium elevatio</name>
    <dbReference type="NCBI Taxonomy" id="3157996"/>
    <lineage>
        <taxon>Bacteria</taxon>
        <taxon>Bacillati</taxon>
        <taxon>Actinomycetota</taxon>
        <taxon>Actinomycetes</taxon>
        <taxon>Kitasatosporales</taxon>
        <taxon>Streptomycetaceae</taxon>
        <taxon>Streptodolium</taxon>
    </lineage>
</organism>
<accession>A0ABV3DCW5</accession>
<dbReference type="EMBL" id="JBEZFP010000016">
    <property type="protein sequence ID" value="MEU8133593.1"/>
    <property type="molecule type" value="Genomic_DNA"/>
</dbReference>
<name>A0ABV3DCW5_9ACTN</name>
<protein>
    <submittedName>
        <fullName evidence="2">Uncharacterized protein</fullName>
    </submittedName>
</protein>
<keyword evidence="3" id="KW-1185">Reference proteome</keyword>
<evidence type="ECO:0000313" key="3">
    <source>
        <dbReference type="Proteomes" id="UP001551482"/>
    </source>
</evidence>
<keyword evidence="1" id="KW-0732">Signal</keyword>
<dbReference type="RefSeq" id="WP_358351339.1">
    <property type="nucleotide sequence ID" value="NZ_JBEZFP010000016.1"/>
</dbReference>
<reference evidence="2 3" key="1">
    <citation type="submission" date="2024-06" db="EMBL/GenBank/DDBJ databases">
        <title>The Natural Products Discovery Center: Release of the First 8490 Sequenced Strains for Exploring Actinobacteria Biosynthetic Diversity.</title>
        <authorList>
            <person name="Kalkreuter E."/>
            <person name="Kautsar S.A."/>
            <person name="Yang D."/>
            <person name="Bader C.D."/>
            <person name="Teijaro C.N."/>
            <person name="Fluegel L."/>
            <person name="Davis C.M."/>
            <person name="Simpson J.R."/>
            <person name="Lauterbach L."/>
            <person name="Steele A.D."/>
            <person name="Gui C."/>
            <person name="Meng S."/>
            <person name="Li G."/>
            <person name="Viehrig K."/>
            <person name="Ye F."/>
            <person name="Su P."/>
            <person name="Kiefer A.F."/>
            <person name="Nichols A."/>
            <person name="Cepeda A.J."/>
            <person name="Yan W."/>
            <person name="Fan B."/>
            <person name="Jiang Y."/>
            <person name="Adhikari A."/>
            <person name="Zheng C.-J."/>
            <person name="Schuster L."/>
            <person name="Cowan T.M."/>
            <person name="Smanski M.J."/>
            <person name="Chevrette M.G."/>
            <person name="De Carvalho L.P.S."/>
            <person name="Shen B."/>
        </authorList>
    </citation>
    <scope>NUCLEOTIDE SEQUENCE [LARGE SCALE GENOMIC DNA]</scope>
    <source>
        <strain evidence="2 3">NPDC048946</strain>
    </source>
</reference>
<sequence>MRLSRTLLNCMCAQLVAPALLDEVTSAALTAVRAALEAEYLAGFRDGWSECLEEAGMAPVPSSVSWSAEVVPLPLHDAIPSARDMAARALGAEAGPQAVPGGRWRRTAVRRASEGTTPN</sequence>
<feature type="chain" id="PRO_5046711210" evidence="1">
    <location>
        <begin position="22"/>
        <end position="119"/>
    </location>
</feature>
<proteinExistence type="predicted"/>
<comment type="caution">
    <text evidence="2">The sequence shown here is derived from an EMBL/GenBank/DDBJ whole genome shotgun (WGS) entry which is preliminary data.</text>
</comment>
<gene>
    <name evidence="2" type="ORF">AB0C36_08810</name>
</gene>